<gene>
    <name evidence="1" type="ORF">G2W53_004262</name>
</gene>
<organism evidence="1 2">
    <name type="scientific">Senna tora</name>
    <dbReference type="NCBI Taxonomy" id="362788"/>
    <lineage>
        <taxon>Eukaryota</taxon>
        <taxon>Viridiplantae</taxon>
        <taxon>Streptophyta</taxon>
        <taxon>Embryophyta</taxon>
        <taxon>Tracheophyta</taxon>
        <taxon>Spermatophyta</taxon>
        <taxon>Magnoliopsida</taxon>
        <taxon>eudicotyledons</taxon>
        <taxon>Gunneridae</taxon>
        <taxon>Pentapetalae</taxon>
        <taxon>rosids</taxon>
        <taxon>fabids</taxon>
        <taxon>Fabales</taxon>
        <taxon>Fabaceae</taxon>
        <taxon>Caesalpinioideae</taxon>
        <taxon>Cassia clade</taxon>
        <taxon>Senna</taxon>
    </lineage>
</organism>
<dbReference type="OrthoDB" id="207175at2759"/>
<accession>A0A835CH44</accession>
<reference evidence="1" key="1">
    <citation type="submission" date="2020-09" db="EMBL/GenBank/DDBJ databases">
        <title>Genome-Enabled Discovery of Anthraquinone Biosynthesis in Senna tora.</title>
        <authorList>
            <person name="Kang S.-H."/>
            <person name="Pandey R.P."/>
            <person name="Lee C.-M."/>
            <person name="Sim J.-S."/>
            <person name="Jeong J.-T."/>
            <person name="Choi B.-S."/>
            <person name="Jung M."/>
            <person name="Ginzburg D."/>
            <person name="Zhao K."/>
            <person name="Won S.Y."/>
            <person name="Oh T.-J."/>
            <person name="Yu Y."/>
            <person name="Kim N.-H."/>
            <person name="Lee O.R."/>
            <person name="Lee T.-H."/>
            <person name="Bashyal P."/>
            <person name="Kim T.-S."/>
            <person name="Lee W.-H."/>
            <person name="Kawkins C."/>
            <person name="Kim C.-K."/>
            <person name="Kim J.S."/>
            <person name="Ahn B.O."/>
            <person name="Rhee S.Y."/>
            <person name="Sohng J.K."/>
        </authorList>
    </citation>
    <scope>NUCLEOTIDE SEQUENCE</scope>
    <source>
        <tissue evidence="1">Leaf</tissue>
    </source>
</reference>
<dbReference type="Proteomes" id="UP000634136">
    <property type="component" value="Unassembled WGS sequence"/>
</dbReference>
<dbReference type="EMBL" id="JAAIUW010000002">
    <property type="protein sequence ID" value="KAF7841964.1"/>
    <property type="molecule type" value="Genomic_DNA"/>
</dbReference>
<name>A0A835CH44_9FABA</name>
<comment type="caution">
    <text evidence="1">The sequence shown here is derived from an EMBL/GenBank/DDBJ whole genome shotgun (WGS) entry which is preliminary data.</text>
</comment>
<keyword evidence="2" id="KW-1185">Reference proteome</keyword>
<evidence type="ECO:0000313" key="1">
    <source>
        <dbReference type="EMBL" id="KAF7841964.1"/>
    </source>
</evidence>
<protein>
    <submittedName>
        <fullName evidence="1">AP2-like ethylene-responsive transcription factor AIL1</fullName>
    </submittedName>
</protein>
<evidence type="ECO:0000313" key="2">
    <source>
        <dbReference type="Proteomes" id="UP000634136"/>
    </source>
</evidence>
<sequence>MQDWRYDSEVVVSRGNSNDHHQEGPKLEDFLGFYSNSSNIDESTKVYCHHQHHQDQNNICSRINVNVAPHGRISQTHIL</sequence>
<dbReference type="AlphaFoldDB" id="A0A835CH44"/>
<proteinExistence type="predicted"/>